<evidence type="ECO:0000313" key="6">
    <source>
        <dbReference type="Proteomes" id="UP000241394"/>
    </source>
</evidence>
<evidence type="ECO:0000259" key="3">
    <source>
        <dbReference type="Pfam" id="PF04859"/>
    </source>
</evidence>
<dbReference type="InParanoid" id="A0A2R6PTN5"/>
<reference evidence="6" key="2">
    <citation type="journal article" date="2018" name="BMC Genomics">
        <title>A manually annotated Actinidia chinensis var. chinensis (kiwifruit) genome highlights the challenges associated with draft genomes and gene prediction in plants.</title>
        <authorList>
            <person name="Pilkington S.M."/>
            <person name="Crowhurst R."/>
            <person name="Hilario E."/>
            <person name="Nardozza S."/>
            <person name="Fraser L."/>
            <person name="Peng Y."/>
            <person name="Gunaseelan K."/>
            <person name="Simpson R."/>
            <person name="Tahir J."/>
            <person name="Deroles S.C."/>
            <person name="Templeton K."/>
            <person name="Luo Z."/>
            <person name="Davy M."/>
            <person name="Cheng C."/>
            <person name="McNeilage M."/>
            <person name="Scaglione D."/>
            <person name="Liu Y."/>
            <person name="Zhang Q."/>
            <person name="Datson P."/>
            <person name="De Silva N."/>
            <person name="Gardiner S.E."/>
            <person name="Bassett H."/>
            <person name="Chagne D."/>
            <person name="McCallum J."/>
            <person name="Dzierzon H."/>
            <person name="Deng C."/>
            <person name="Wang Y.Y."/>
            <person name="Barron L."/>
            <person name="Manako K."/>
            <person name="Bowen J."/>
            <person name="Foster T.M."/>
            <person name="Erridge Z.A."/>
            <person name="Tiffin H."/>
            <person name="Waite C.N."/>
            <person name="Davies K.M."/>
            <person name="Grierson E.P."/>
            <person name="Laing W.A."/>
            <person name="Kirk R."/>
            <person name="Chen X."/>
            <person name="Wood M."/>
            <person name="Montefiori M."/>
            <person name="Brummell D.A."/>
            <person name="Schwinn K.E."/>
            <person name="Catanach A."/>
            <person name="Fullerton C."/>
            <person name="Li D."/>
            <person name="Meiyalaghan S."/>
            <person name="Nieuwenhuizen N."/>
            <person name="Read N."/>
            <person name="Prakash R."/>
            <person name="Hunter D."/>
            <person name="Zhang H."/>
            <person name="McKenzie M."/>
            <person name="Knabel M."/>
            <person name="Harris A."/>
            <person name="Allan A.C."/>
            <person name="Gleave A."/>
            <person name="Chen A."/>
            <person name="Janssen B.J."/>
            <person name="Plunkett B."/>
            <person name="Ampomah-Dwamena C."/>
            <person name="Voogd C."/>
            <person name="Leif D."/>
            <person name="Lafferty D."/>
            <person name="Souleyre E.J.F."/>
            <person name="Varkonyi-Gasic E."/>
            <person name="Gambi F."/>
            <person name="Hanley J."/>
            <person name="Yao J.L."/>
            <person name="Cheung J."/>
            <person name="David K.M."/>
            <person name="Warren B."/>
            <person name="Marsh K."/>
            <person name="Snowden K.C."/>
            <person name="Lin-Wang K."/>
            <person name="Brian L."/>
            <person name="Martinez-Sanchez M."/>
            <person name="Wang M."/>
            <person name="Ileperuma N."/>
            <person name="Macnee N."/>
            <person name="Campin R."/>
            <person name="McAtee P."/>
            <person name="Drummond R.S.M."/>
            <person name="Espley R.V."/>
            <person name="Ireland H.S."/>
            <person name="Wu R."/>
            <person name="Atkinson R.G."/>
            <person name="Karunairetnam S."/>
            <person name="Bulley S."/>
            <person name="Chunkath S."/>
            <person name="Hanley Z."/>
            <person name="Storey R."/>
            <person name="Thrimawithana A.H."/>
            <person name="Thomson S."/>
            <person name="David C."/>
            <person name="Testolin R."/>
            <person name="Huang H."/>
            <person name="Hellens R.P."/>
            <person name="Schaffer R.J."/>
        </authorList>
    </citation>
    <scope>NUCLEOTIDE SEQUENCE [LARGE SCALE GENOMIC DNA]</scope>
    <source>
        <strain evidence="6">cv. Red5</strain>
    </source>
</reference>
<dbReference type="FunCoup" id="A0A2R6PTN5">
    <property type="interactions" value="3149"/>
</dbReference>
<evidence type="ECO:0000313" key="5">
    <source>
        <dbReference type="EMBL" id="PSR96416.1"/>
    </source>
</evidence>
<organism evidence="5 6">
    <name type="scientific">Actinidia chinensis var. chinensis</name>
    <name type="common">Chinese soft-hair kiwi</name>
    <dbReference type="NCBI Taxonomy" id="1590841"/>
    <lineage>
        <taxon>Eukaryota</taxon>
        <taxon>Viridiplantae</taxon>
        <taxon>Streptophyta</taxon>
        <taxon>Embryophyta</taxon>
        <taxon>Tracheophyta</taxon>
        <taxon>Spermatophyta</taxon>
        <taxon>Magnoliopsida</taxon>
        <taxon>eudicotyledons</taxon>
        <taxon>Gunneridae</taxon>
        <taxon>Pentapetalae</taxon>
        <taxon>asterids</taxon>
        <taxon>Ericales</taxon>
        <taxon>Actinidiaceae</taxon>
        <taxon>Actinidia</taxon>
    </lineage>
</organism>
<dbReference type="Proteomes" id="UP000241394">
    <property type="component" value="Chromosome LG23"/>
</dbReference>
<dbReference type="Pfam" id="PF04859">
    <property type="entry name" value="DUF641"/>
    <property type="match status" value="1"/>
</dbReference>
<dbReference type="STRING" id="1590841.A0A2R6PTN5"/>
<feature type="domain" description="GIL1/IRKI C-terminal" evidence="4">
    <location>
        <begin position="390"/>
        <end position="441"/>
    </location>
</feature>
<feature type="domain" description="DUF641" evidence="3">
    <location>
        <begin position="66"/>
        <end position="190"/>
    </location>
</feature>
<dbReference type="GO" id="GO:0009639">
    <property type="term" value="P:response to red or far red light"/>
    <property type="evidence" value="ECO:0007669"/>
    <property type="project" value="InterPro"/>
</dbReference>
<sequence>MDSVDRRAVTPRKSRWTHTFAKVLHMNRALTGVSSKSHDKVKQDRISQDSKSFEEEDGDEEKLRHRMVMEAFLAKLFASIATVKAAYAQMQFSQSPYDAGGIQAADQRVVLELKNLSQLKQCYRKNQLDESSPEKTQLVAELQEQKSLLKTYEMMGKKLDSQLKLRESEIMFLKEKLEETNRENKLIERRLNSSGLLSVPSHLHLSSLCPDHFISALSQTIKSVRQFIRWMMNEMELAGWDLYLAAEAIEPGVDYLDLNHRYFAFESFVFKEMFDGFNFPNFSLPNESLPEQQKQRHFFFDRFTELKPVKTREYLARKPKSMFAGFCSTKYFRLVHPKMESSLFGNFNQRNLLNAGEFPETNFFTSFSEMAKRVWLLHCLALSFEPQVSIFQVGKRSRFSEVYMESVSKEAFMLTKTEPSVAFTVVPGFKIGKTIVQCQVYLS</sequence>
<reference evidence="5 6" key="1">
    <citation type="submission" date="2017-07" db="EMBL/GenBank/DDBJ databases">
        <title>An improved, manually edited Actinidia chinensis var. chinensis (kiwifruit) genome highlights the challenges associated with draft genomes and gene prediction in plants.</title>
        <authorList>
            <person name="Pilkington S."/>
            <person name="Crowhurst R."/>
            <person name="Hilario E."/>
            <person name="Nardozza S."/>
            <person name="Fraser L."/>
            <person name="Peng Y."/>
            <person name="Gunaseelan K."/>
            <person name="Simpson R."/>
            <person name="Tahir J."/>
            <person name="Deroles S."/>
            <person name="Templeton K."/>
            <person name="Luo Z."/>
            <person name="Davy M."/>
            <person name="Cheng C."/>
            <person name="Mcneilage M."/>
            <person name="Scaglione D."/>
            <person name="Liu Y."/>
            <person name="Zhang Q."/>
            <person name="Datson P."/>
            <person name="De Silva N."/>
            <person name="Gardiner S."/>
            <person name="Bassett H."/>
            <person name="Chagne D."/>
            <person name="Mccallum J."/>
            <person name="Dzierzon H."/>
            <person name="Deng C."/>
            <person name="Wang Y.-Y."/>
            <person name="Barron N."/>
            <person name="Manako K."/>
            <person name="Bowen J."/>
            <person name="Foster T."/>
            <person name="Erridge Z."/>
            <person name="Tiffin H."/>
            <person name="Waite C."/>
            <person name="Davies K."/>
            <person name="Grierson E."/>
            <person name="Laing W."/>
            <person name="Kirk R."/>
            <person name="Chen X."/>
            <person name="Wood M."/>
            <person name="Montefiori M."/>
            <person name="Brummell D."/>
            <person name="Schwinn K."/>
            <person name="Catanach A."/>
            <person name="Fullerton C."/>
            <person name="Li D."/>
            <person name="Meiyalaghan S."/>
            <person name="Nieuwenhuizen N."/>
            <person name="Read N."/>
            <person name="Prakash R."/>
            <person name="Hunter D."/>
            <person name="Zhang H."/>
            <person name="Mckenzie M."/>
            <person name="Knabel M."/>
            <person name="Harris A."/>
            <person name="Allan A."/>
            <person name="Chen A."/>
            <person name="Janssen B."/>
            <person name="Plunkett B."/>
            <person name="Dwamena C."/>
            <person name="Voogd C."/>
            <person name="Leif D."/>
            <person name="Lafferty D."/>
            <person name="Souleyre E."/>
            <person name="Varkonyi-Gasic E."/>
            <person name="Gambi F."/>
            <person name="Hanley J."/>
            <person name="Yao J.-L."/>
            <person name="Cheung J."/>
            <person name="David K."/>
            <person name="Warren B."/>
            <person name="Marsh K."/>
            <person name="Snowden K."/>
            <person name="Lin-Wang K."/>
            <person name="Brian L."/>
            <person name="Martinez-Sanchez M."/>
            <person name="Wang M."/>
            <person name="Ileperuma N."/>
            <person name="Macnee N."/>
            <person name="Campin R."/>
            <person name="Mcatee P."/>
            <person name="Drummond R."/>
            <person name="Espley R."/>
            <person name="Ireland H."/>
            <person name="Wu R."/>
            <person name="Atkinson R."/>
            <person name="Karunairetnam S."/>
            <person name="Bulley S."/>
            <person name="Chunkath S."/>
            <person name="Hanley Z."/>
            <person name="Storey R."/>
            <person name="Thrimawithana A."/>
            <person name="Thomson S."/>
            <person name="David C."/>
            <person name="Testolin R."/>
        </authorList>
    </citation>
    <scope>NUCLEOTIDE SEQUENCE [LARGE SCALE GENOMIC DNA]</scope>
    <source>
        <strain evidence="6">cv. Red5</strain>
        <tissue evidence="5">Young leaf</tissue>
    </source>
</reference>
<evidence type="ECO:0000259" key="4">
    <source>
        <dbReference type="Pfam" id="PF24994"/>
    </source>
</evidence>
<dbReference type="GO" id="GO:0009959">
    <property type="term" value="P:negative gravitropism"/>
    <property type="evidence" value="ECO:0007669"/>
    <property type="project" value="InterPro"/>
</dbReference>
<dbReference type="OrthoDB" id="1915848at2759"/>
<dbReference type="InterPro" id="IPR006943">
    <property type="entry name" value="DUF641_pln"/>
</dbReference>
<dbReference type="Pfam" id="PF24994">
    <property type="entry name" value="GIL1_IRKI_C"/>
    <property type="match status" value="1"/>
</dbReference>
<proteinExistence type="predicted"/>
<feature type="coiled-coil region" evidence="1">
    <location>
        <begin position="163"/>
        <end position="190"/>
    </location>
</feature>
<dbReference type="InterPro" id="IPR056813">
    <property type="entry name" value="GIL1_IRKI_C"/>
</dbReference>
<dbReference type="Gramene" id="PSR96416">
    <property type="protein sequence ID" value="PSR96416"/>
    <property type="gene ID" value="CEY00_Acc26468"/>
</dbReference>
<dbReference type="EMBL" id="NKQK01000023">
    <property type="protein sequence ID" value="PSR96416.1"/>
    <property type="molecule type" value="Genomic_DNA"/>
</dbReference>
<comment type="caution">
    <text evidence="5">The sequence shown here is derived from an EMBL/GenBank/DDBJ whole genome shotgun (WGS) entry which is preliminary data.</text>
</comment>
<dbReference type="OMA" id="RSFKKME"/>
<keyword evidence="1" id="KW-0175">Coiled coil</keyword>
<dbReference type="InterPro" id="IPR040225">
    <property type="entry name" value="GIL1-like"/>
</dbReference>
<keyword evidence="6" id="KW-1185">Reference proteome</keyword>
<gene>
    <name evidence="5" type="ORF">CEY00_Acc26468</name>
</gene>
<name>A0A2R6PTN5_ACTCC</name>
<dbReference type="AlphaFoldDB" id="A0A2R6PTN5"/>
<dbReference type="PANTHER" id="PTHR31161">
    <property type="entry name" value="PROTEIN GRAVITROPIC IN THE LIGHT 1"/>
    <property type="match status" value="1"/>
</dbReference>
<protein>
    <submittedName>
        <fullName evidence="5">IRK-interacting protein</fullName>
    </submittedName>
</protein>
<feature type="compositionally biased region" description="Basic and acidic residues" evidence="2">
    <location>
        <begin position="36"/>
        <end position="53"/>
    </location>
</feature>
<feature type="region of interest" description="Disordered" evidence="2">
    <location>
        <begin position="34"/>
        <end position="60"/>
    </location>
</feature>
<accession>A0A2R6PTN5</accession>
<evidence type="ECO:0000256" key="2">
    <source>
        <dbReference type="SAM" id="MobiDB-lite"/>
    </source>
</evidence>
<evidence type="ECO:0000256" key="1">
    <source>
        <dbReference type="SAM" id="Coils"/>
    </source>
</evidence>